<proteinExistence type="inferred from homology"/>
<dbReference type="GO" id="GO:0005524">
    <property type="term" value="F:ATP binding"/>
    <property type="evidence" value="ECO:0007669"/>
    <property type="project" value="UniProtKB-KW"/>
</dbReference>
<keyword evidence="12" id="KW-0732">Signal</keyword>
<feature type="domain" description="AAA+ ATPase" evidence="13">
    <location>
        <begin position="547"/>
        <end position="685"/>
    </location>
</feature>
<gene>
    <name evidence="14" type="ORF">DAPPUDRAFT_114746</name>
</gene>
<dbReference type="InterPro" id="IPR047533">
    <property type="entry name" value="RecA-like_PEX6_r2"/>
</dbReference>
<name>E9HJ52_DAPPU</name>
<dbReference type="GO" id="GO:0016887">
    <property type="term" value="F:ATP hydrolysis activity"/>
    <property type="evidence" value="ECO:0000318"/>
    <property type="project" value="GO_Central"/>
</dbReference>
<evidence type="ECO:0000313" key="14">
    <source>
        <dbReference type="EMBL" id="EFX68181.1"/>
    </source>
</evidence>
<accession>E9HJ52</accession>
<evidence type="ECO:0000256" key="2">
    <source>
        <dbReference type="ARBA" id="ARBA00006914"/>
    </source>
</evidence>
<dbReference type="InterPro" id="IPR003959">
    <property type="entry name" value="ATPase_AAA_core"/>
</dbReference>
<dbReference type="Gene3D" id="3.40.50.300">
    <property type="entry name" value="P-loop containing nucleotide triphosphate hydrolases"/>
    <property type="match status" value="2"/>
</dbReference>
<dbReference type="Pfam" id="PF00004">
    <property type="entry name" value="AAA"/>
    <property type="match status" value="2"/>
</dbReference>
<protein>
    <recommendedName>
        <fullName evidence="8">Peroxisomal ATPase PEX6</fullName>
    </recommendedName>
    <alternativeName>
        <fullName evidence="9">Peroxin-6</fullName>
    </alternativeName>
</protein>
<dbReference type="AlphaFoldDB" id="E9HJ52"/>
<feature type="signal peptide" evidence="12">
    <location>
        <begin position="1"/>
        <end position="23"/>
    </location>
</feature>
<evidence type="ECO:0000256" key="10">
    <source>
        <dbReference type="ARBA" id="ARBA00048778"/>
    </source>
</evidence>
<dbReference type="STRING" id="6669.E9HJ52"/>
<dbReference type="eggNOG" id="KOG0736">
    <property type="taxonomic scope" value="Eukaryota"/>
</dbReference>
<evidence type="ECO:0000256" key="9">
    <source>
        <dbReference type="ARBA" id="ARBA00034920"/>
    </source>
</evidence>
<evidence type="ECO:0000256" key="1">
    <source>
        <dbReference type="ARBA" id="ARBA00004370"/>
    </source>
</evidence>
<evidence type="ECO:0000256" key="4">
    <source>
        <dbReference type="ARBA" id="ARBA00022741"/>
    </source>
</evidence>
<evidence type="ECO:0000256" key="11">
    <source>
        <dbReference type="RuleBase" id="RU003651"/>
    </source>
</evidence>
<dbReference type="InParanoid" id="E9HJ52"/>
<dbReference type="PROSITE" id="PS00674">
    <property type="entry name" value="AAA"/>
    <property type="match status" value="1"/>
</dbReference>
<comment type="catalytic activity">
    <reaction evidence="10">
        <text>ATP + H2O = ADP + phosphate + H(+)</text>
        <dbReference type="Rhea" id="RHEA:13065"/>
        <dbReference type="ChEBI" id="CHEBI:15377"/>
        <dbReference type="ChEBI" id="CHEBI:15378"/>
        <dbReference type="ChEBI" id="CHEBI:30616"/>
        <dbReference type="ChEBI" id="CHEBI:43474"/>
        <dbReference type="ChEBI" id="CHEBI:456216"/>
    </reaction>
    <physiologicalReaction direction="left-to-right" evidence="10">
        <dbReference type="Rhea" id="RHEA:13066"/>
    </physiologicalReaction>
</comment>
<dbReference type="InterPro" id="IPR027417">
    <property type="entry name" value="P-loop_NTPase"/>
</dbReference>
<comment type="similarity">
    <text evidence="2 11">Belongs to the AAA ATPase family.</text>
</comment>
<dbReference type="KEGG" id="dpx:DAPPUDRAFT_114746"/>
<dbReference type="GO" id="GO:0005829">
    <property type="term" value="C:cytosol"/>
    <property type="evidence" value="ECO:0000318"/>
    <property type="project" value="GO_Central"/>
</dbReference>
<evidence type="ECO:0000256" key="8">
    <source>
        <dbReference type="ARBA" id="ARBA00034811"/>
    </source>
</evidence>
<evidence type="ECO:0000256" key="7">
    <source>
        <dbReference type="ARBA" id="ARBA00023136"/>
    </source>
</evidence>
<dbReference type="OrthoDB" id="2187at2759"/>
<sequence>MQIFFSSCHFLRLVRQFILAVDAEMHEIPTDLMKSILKKYGKVNAQLDLENVMIFGTDFLPKNEKLTNWLLVQTSHGTARWVCAISLPVKKMGNKCFCSYQLYHNLFNRKPKTPIQVFPETLQQSSIPWASIARVSLLNSSQTNNDIVEKMKKFFSSIRYVQAGDLIEVDKGLMVKVESVVASKSVKKNIGYFVENQKSSLFQLASVPSLKFSVEKKLKTNPTKWNLRTYEEIESCIMPNRPPGLTEYCDSLQKVLAPFIDIGTTDLLANWSSSVALPTFLMIGPSGSGKRLIVKCVADFLGLEFVEVSCLSLLGESSKATELRIRSVFENARQVSPAILYLTDIEVVGKSREGNVADFRILRFFVSEIRQLQSDLTKMDSTSPLFIIGSCRDRNKCSSDVCGALLHHITIGLSDEERITTLGWLLEESSSVVGTPLEDLARRMHGFRLGDLNAVISIATRHATTNINNAASDVTVIPSSSIDHAIGSFSLFHFNLPNSLESKNMNAPTIPEVRWEDVGGLQHIITELLDTIQLPLKFPDLIQNGLKRSGVLLYGPPGTGKTLLAKAVATECNLHFLSVKGPELLNMYVGQSEENVRNVFQAARQASPCLIFFDELDSLAPNRGRSGDSGGVMDRVVSQLLAELDGINKSAVVFVIGATNRPDLIDPALLRPGRFDKLLFLSVNDSKEYQLSVLKALTR</sequence>
<keyword evidence="3" id="KW-0962">Peroxisome biogenesis</keyword>
<evidence type="ECO:0000259" key="13">
    <source>
        <dbReference type="SMART" id="SM00382"/>
    </source>
</evidence>
<dbReference type="Proteomes" id="UP000000305">
    <property type="component" value="Unassembled WGS sequence"/>
</dbReference>
<dbReference type="PANTHER" id="PTHR23077:SF9">
    <property type="entry name" value="PEROXISOMAL ATPASE PEX6"/>
    <property type="match status" value="1"/>
</dbReference>
<dbReference type="GO" id="GO:0043335">
    <property type="term" value="P:protein unfolding"/>
    <property type="evidence" value="ECO:0000318"/>
    <property type="project" value="GO_Central"/>
</dbReference>
<dbReference type="InterPro" id="IPR003960">
    <property type="entry name" value="ATPase_AAA_CS"/>
</dbReference>
<evidence type="ECO:0000256" key="5">
    <source>
        <dbReference type="ARBA" id="ARBA00022801"/>
    </source>
</evidence>
<keyword evidence="6 11" id="KW-0067">ATP-binding</keyword>
<dbReference type="InterPro" id="IPR003593">
    <property type="entry name" value="AAA+_ATPase"/>
</dbReference>
<dbReference type="SUPFAM" id="SSF52540">
    <property type="entry name" value="P-loop containing nucleoside triphosphate hydrolases"/>
    <property type="match status" value="2"/>
</dbReference>
<dbReference type="InterPro" id="IPR050168">
    <property type="entry name" value="AAA_ATPase_domain"/>
</dbReference>
<dbReference type="HOGENOM" id="CLU_000688_0_8_1"/>
<dbReference type="FunFam" id="3.40.50.300:FF:000109">
    <property type="entry name" value="Peroxisomal biogenesis factor 6"/>
    <property type="match status" value="1"/>
</dbReference>
<dbReference type="CDD" id="cd19527">
    <property type="entry name" value="RecA-like_PEX6_r2"/>
    <property type="match status" value="1"/>
</dbReference>
<keyword evidence="15" id="KW-1185">Reference proteome</keyword>
<keyword evidence="4 11" id="KW-0547">Nucleotide-binding</keyword>
<dbReference type="EMBL" id="GL732660">
    <property type="protein sequence ID" value="EFX68181.1"/>
    <property type="molecule type" value="Genomic_DNA"/>
</dbReference>
<feature type="non-terminal residue" evidence="14">
    <location>
        <position position="699"/>
    </location>
</feature>
<dbReference type="GO" id="GO:0016558">
    <property type="term" value="P:protein import into peroxisome matrix"/>
    <property type="evidence" value="ECO:0000318"/>
    <property type="project" value="GO_Central"/>
</dbReference>
<evidence type="ECO:0000256" key="3">
    <source>
        <dbReference type="ARBA" id="ARBA00022593"/>
    </source>
</evidence>
<dbReference type="CDD" id="cd19481">
    <property type="entry name" value="RecA-like_protease"/>
    <property type="match status" value="1"/>
</dbReference>
<reference evidence="14 15" key="1">
    <citation type="journal article" date="2011" name="Science">
        <title>The ecoresponsive genome of Daphnia pulex.</title>
        <authorList>
            <person name="Colbourne J.K."/>
            <person name="Pfrender M.E."/>
            <person name="Gilbert D."/>
            <person name="Thomas W.K."/>
            <person name="Tucker A."/>
            <person name="Oakley T.H."/>
            <person name="Tokishita S."/>
            <person name="Aerts A."/>
            <person name="Arnold G.J."/>
            <person name="Basu M.K."/>
            <person name="Bauer D.J."/>
            <person name="Caceres C.E."/>
            <person name="Carmel L."/>
            <person name="Casola C."/>
            <person name="Choi J.H."/>
            <person name="Detter J.C."/>
            <person name="Dong Q."/>
            <person name="Dusheyko S."/>
            <person name="Eads B.D."/>
            <person name="Frohlich T."/>
            <person name="Geiler-Samerotte K.A."/>
            <person name="Gerlach D."/>
            <person name="Hatcher P."/>
            <person name="Jogdeo S."/>
            <person name="Krijgsveld J."/>
            <person name="Kriventseva E.V."/>
            <person name="Kultz D."/>
            <person name="Laforsch C."/>
            <person name="Lindquist E."/>
            <person name="Lopez J."/>
            <person name="Manak J.R."/>
            <person name="Muller J."/>
            <person name="Pangilinan J."/>
            <person name="Patwardhan R.P."/>
            <person name="Pitluck S."/>
            <person name="Pritham E.J."/>
            <person name="Rechtsteiner A."/>
            <person name="Rho M."/>
            <person name="Rogozin I.B."/>
            <person name="Sakarya O."/>
            <person name="Salamov A."/>
            <person name="Schaack S."/>
            <person name="Shapiro H."/>
            <person name="Shiga Y."/>
            <person name="Skalitzky C."/>
            <person name="Smith Z."/>
            <person name="Souvorov A."/>
            <person name="Sung W."/>
            <person name="Tang Z."/>
            <person name="Tsuchiya D."/>
            <person name="Tu H."/>
            <person name="Vos H."/>
            <person name="Wang M."/>
            <person name="Wolf Y.I."/>
            <person name="Yamagata H."/>
            <person name="Yamada T."/>
            <person name="Ye Y."/>
            <person name="Shaw J.R."/>
            <person name="Andrews J."/>
            <person name="Crease T.J."/>
            <person name="Tang H."/>
            <person name="Lucas S.M."/>
            <person name="Robertson H.M."/>
            <person name="Bork P."/>
            <person name="Koonin E.V."/>
            <person name="Zdobnov E.M."/>
            <person name="Grigoriev I.V."/>
            <person name="Lynch M."/>
            <person name="Boore J.L."/>
        </authorList>
    </citation>
    <scope>NUCLEOTIDE SEQUENCE [LARGE SCALE GENOMIC DNA]</scope>
</reference>
<dbReference type="Gene3D" id="1.10.8.60">
    <property type="match status" value="2"/>
</dbReference>
<organism evidence="14 15">
    <name type="scientific">Daphnia pulex</name>
    <name type="common">Water flea</name>
    <dbReference type="NCBI Taxonomy" id="6669"/>
    <lineage>
        <taxon>Eukaryota</taxon>
        <taxon>Metazoa</taxon>
        <taxon>Ecdysozoa</taxon>
        <taxon>Arthropoda</taxon>
        <taxon>Crustacea</taxon>
        <taxon>Branchiopoda</taxon>
        <taxon>Diplostraca</taxon>
        <taxon>Cladocera</taxon>
        <taxon>Anomopoda</taxon>
        <taxon>Daphniidae</taxon>
        <taxon>Daphnia</taxon>
    </lineage>
</organism>
<keyword evidence="7" id="KW-0472">Membrane</keyword>
<dbReference type="FunFam" id="3.40.50.300:FF:000988">
    <property type="entry name" value="peroxisome biogenesis factor 6"/>
    <property type="match status" value="1"/>
</dbReference>
<feature type="chain" id="PRO_5003241166" description="Peroxisomal ATPase PEX6" evidence="12">
    <location>
        <begin position="24"/>
        <end position="699"/>
    </location>
</feature>
<evidence type="ECO:0000313" key="15">
    <source>
        <dbReference type="Proteomes" id="UP000000305"/>
    </source>
</evidence>
<feature type="domain" description="AAA+ ATPase" evidence="13">
    <location>
        <begin position="276"/>
        <end position="500"/>
    </location>
</feature>
<evidence type="ECO:0000256" key="6">
    <source>
        <dbReference type="ARBA" id="ARBA00022840"/>
    </source>
</evidence>
<dbReference type="FunCoup" id="E9HJ52">
    <property type="interactions" value="757"/>
</dbReference>
<evidence type="ECO:0000256" key="12">
    <source>
        <dbReference type="SAM" id="SignalP"/>
    </source>
</evidence>
<keyword evidence="5" id="KW-0378">Hydrolase</keyword>
<dbReference type="SMART" id="SM00382">
    <property type="entry name" value="AAA"/>
    <property type="match status" value="2"/>
</dbReference>
<dbReference type="GO" id="GO:0005778">
    <property type="term" value="C:peroxisomal membrane"/>
    <property type="evidence" value="ECO:0000318"/>
    <property type="project" value="GO_Central"/>
</dbReference>
<comment type="subcellular location">
    <subcellularLocation>
        <location evidence="1">Membrane</location>
    </subcellularLocation>
</comment>
<dbReference type="PANTHER" id="PTHR23077">
    <property type="entry name" value="AAA-FAMILY ATPASE"/>
    <property type="match status" value="1"/>
</dbReference>